<evidence type="ECO:0000256" key="2">
    <source>
        <dbReference type="ARBA" id="ARBA00022723"/>
    </source>
</evidence>
<dbReference type="Pfam" id="PF02754">
    <property type="entry name" value="CCG"/>
    <property type="match status" value="2"/>
</dbReference>
<sequence>METMHYDEILNCMRCGFCLPACPTYRETGKETASPRGRIAMMKAVAGGQLEVSERFDSDMYLCLGCRACETACPAGVQYGTLIEGAREVVETHRKRPLLTRLVRNLTMKQLFPHPQRMQKLGNLLYYYQKSGLRTLTRQSGVMKLFPKSMSEMEKAVPDVAPPSARKARKNFLPAKGEKRMTVGLFTGCVMDVMFFDTNEATAKLLSAFGCDVVYMEQQTCCGALHAHAGDKSAAKELAKHNIEAFERSGVDVMVNNAGGCGAALKEYHHWFHGDTEWEERAKKFVAAQRDVNELLAELPAPKMRSLPYRVTYQDSCHLAHGQKVRFQPRELLKNIPGVEYVELPEADRCCGSAGIYNITNFDMSMQILDGKMKQVEATKANVVVTSNPGCLLQMRAGIQRAGLDDRMKALHIADLLYEAVE</sequence>
<proteinExistence type="predicted"/>
<keyword evidence="4 6" id="KW-0408">Iron</keyword>
<dbReference type="PROSITE" id="PS51379">
    <property type="entry name" value="4FE4S_FER_2"/>
    <property type="match status" value="2"/>
</dbReference>
<evidence type="ECO:0000256" key="4">
    <source>
        <dbReference type="ARBA" id="ARBA00023004"/>
    </source>
</evidence>
<comment type="caution">
    <text evidence="8">The sequence shown here is derived from an EMBL/GenBank/DDBJ whole genome shotgun (WGS) entry which is preliminary data.</text>
</comment>
<dbReference type="EC" id="1.1.99.14" evidence="6"/>
<keyword evidence="1 6" id="KW-0004">4Fe-4S</keyword>
<feature type="domain" description="4Fe-4S ferredoxin-type" evidence="7">
    <location>
        <begin position="54"/>
        <end position="85"/>
    </location>
</feature>
<evidence type="ECO:0000313" key="8">
    <source>
        <dbReference type="EMBL" id="MFC4767728.1"/>
    </source>
</evidence>
<accession>A0ABV9Q1U1</accession>
<evidence type="ECO:0000313" key="9">
    <source>
        <dbReference type="Proteomes" id="UP001596002"/>
    </source>
</evidence>
<keyword evidence="9" id="KW-1185">Reference proteome</keyword>
<evidence type="ECO:0000256" key="3">
    <source>
        <dbReference type="ARBA" id="ARBA00022737"/>
    </source>
</evidence>
<gene>
    <name evidence="8" type="ORF">ACFO8Q_10195</name>
</gene>
<dbReference type="PANTHER" id="PTHR32479">
    <property type="entry name" value="GLYCOLATE OXIDASE IRON-SULFUR SUBUNIT"/>
    <property type="match status" value="1"/>
</dbReference>
<comment type="catalytic activity">
    <reaction evidence="6">
        <text>(R)-lactate + A = pyruvate + AH2</text>
        <dbReference type="Rhea" id="RHEA:15089"/>
        <dbReference type="ChEBI" id="CHEBI:13193"/>
        <dbReference type="ChEBI" id="CHEBI:15361"/>
        <dbReference type="ChEBI" id="CHEBI:16004"/>
        <dbReference type="ChEBI" id="CHEBI:17499"/>
    </reaction>
</comment>
<evidence type="ECO:0000259" key="7">
    <source>
        <dbReference type="PROSITE" id="PS51379"/>
    </source>
</evidence>
<dbReference type="Proteomes" id="UP001596002">
    <property type="component" value="Unassembled WGS sequence"/>
</dbReference>
<comment type="function">
    <text evidence="6">Component of a complex that catalyzes the oxidation of glycolate to glyoxylate.</text>
</comment>
<dbReference type="Gene3D" id="1.10.1060.10">
    <property type="entry name" value="Alpha-helical ferredoxin"/>
    <property type="match status" value="1"/>
</dbReference>
<dbReference type="InterPro" id="IPR017900">
    <property type="entry name" value="4Fe4S_Fe_S_CS"/>
</dbReference>
<dbReference type="EMBL" id="JBHSHC010000086">
    <property type="protein sequence ID" value="MFC4767728.1"/>
    <property type="molecule type" value="Genomic_DNA"/>
</dbReference>
<dbReference type="InterPro" id="IPR017896">
    <property type="entry name" value="4Fe4S_Fe-S-bd"/>
</dbReference>
<dbReference type="InterPro" id="IPR012257">
    <property type="entry name" value="Glc_ox_4Fe-4S"/>
</dbReference>
<dbReference type="Pfam" id="PF13183">
    <property type="entry name" value="Fer4_8"/>
    <property type="match status" value="1"/>
</dbReference>
<dbReference type="RefSeq" id="WP_380025683.1">
    <property type="nucleotide sequence ID" value="NZ_JBHSHC010000086.1"/>
</dbReference>
<feature type="domain" description="4Fe-4S ferredoxin-type" evidence="7">
    <location>
        <begin position="2"/>
        <end position="32"/>
    </location>
</feature>
<organism evidence="8 9">
    <name type="scientific">Effusibacillus consociatus</name>
    <dbReference type="NCBI Taxonomy" id="1117041"/>
    <lineage>
        <taxon>Bacteria</taxon>
        <taxon>Bacillati</taxon>
        <taxon>Bacillota</taxon>
        <taxon>Bacilli</taxon>
        <taxon>Bacillales</taxon>
        <taxon>Alicyclobacillaceae</taxon>
        <taxon>Effusibacillus</taxon>
    </lineage>
</organism>
<evidence type="ECO:0000256" key="1">
    <source>
        <dbReference type="ARBA" id="ARBA00022485"/>
    </source>
</evidence>
<name>A0ABV9Q1U1_9BACL</name>
<dbReference type="SUPFAM" id="SSF46548">
    <property type="entry name" value="alpha-helical ferredoxin"/>
    <property type="match status" value="1"/>
</dbReference>
<dbReference type="PROSITE" id="PS00198">
    <property type="entry name" value="4FE4S_FER_1"/>
    <property type="match status" value="1"/>
</dbReference>
<keyword evidence="5 6" id="KW-0411">Iron-sulfur</keyword>
<keyword evidence="6" id="KW-0813">Transport</keyword>
<keyword evidence="6" id="KW-0249">Electron transport</keyword>
<dbReference type="InterPro" id="IPR009051">
    <property type="entry name" value="Helical_ferredxn"/>
</dbReference>
<reference evidence="9" key="1">
    <citation type="journal article" date="2019" name="Int. J. Syst. Evol. Microbiol.">
        <title>The Global Catalogue of Microorganisms (GCM) 10K type strain sequencing project: providing services to taxonomists for standard genome sequencing and annotation.</title>
        <authorList>
            <consortium name="The Broad Institute Genomics Platform"/>
            <consortium name="The Broad Institute Genome Sequencing Center for Infectious Disease"/>
            <person name="Wu L."/>
            <person name="Ma J."/>
        </authorList>
    </citation>
    <scope>NUCLEOTIDE SEQUENCE [LARGE SCALE GENOMIC DNA]</scope>
    <source>
        <strain evidence="9">WYCCWR 12678</strain>
    </source>
</reference>
<comment type="cofactor">
    <cofactor evidence="6">
        <name>[4Fe-4S] cluster</name>
        <dbReference type="ChEBI" id="CHEBI:49883"/>
    </cofactor>
    <text evidence="6">Binds 2 [4Fe-4S] clusters.</text>
</comment>
<dbReference type="PIRSF" id="PIRSF000139">
    <property type="entry name" value="Glc_ox_4Fe-4S"/>
    <property type="match status" value="1"/>
</dbReference>
<evidence type="ECO:0000256" key="5">
    <source>
        <dbReference type="ARBA" id="ARBA00023014"/>
    </source>
</evidence>
<keyword evidence="3" id="KW-0677">Repeat</keyword>
<keyword evidence="2 6" id="KW-0479">Metal-binding</keyword>
<dbReference type="PANTHER" id="PTHR32479:SF17">
    <property type="entry name" value="GLYCOLATE OXIDASE IRON-SULFUR SUBUNIT"/>
    <property type="match status" value="1"/>
</dbReference>
<evidence type="ECO:0000256" key="6">
    <source>
        <dbReference type="PIRNR" id="PIRNR000139"/>
    </source>
</evidence>
<comment type="catalytic activity">
    <reaction evidence="6">
        <text>glycolate + A = glyoxylate + AH2</text>
        <dbReference type="Rhea" id="RHEA:21264"/>
        <dbReference type="ChEBI" id="CHEBI:13193"/>
        <dbReference type="ChEBI" id="CHEBI:17499"/>
        <dbReference type="ChEBI" id="CHEBI:29805"/>
        <dbReference type="ChEBI" id="CHEBI:36655"/>
        <dbReference type="EC" id="1.1.99.14"/>
    </reaction>
</comment>
<protein>
    <recommendedName>
        <fullName evidence="6">Glycolate oxidase iron-sulfur subunit</fullName>
        <ecNumber evidence="6">1.1.99.14</ecNumber>
    </recommendedName>
</protein>
<dbReference type="InterPro" id="IPR004017">
    <property type="entry name" value="Cys_rich_dom"/>
</dbReference>